<name>A0A2B7YEW9_POLH7</name>
<dbReference type="AlphaFoldDB" id="A0A2B7YEW9"/>
<evidence type="ECO:0000256" key="1">
    <source>
        <dbReference type="SAM" id="SignalP"/>
    </source>
</evidence>
<evidence type="ECO:0000313" key="2">
    <source>
        <dbReference type="EMBL" id="PGH20076.1"/>
    </source>
</evidence>
<gene>
    <name evidence="2" type="ORF">AJ80_03726</name>
</gene>
<dbReference type="OrthoDB" id="5407769at2759"/>
<reference evidence="2 3" key="1">
    <citation type="submission" date="2017-10" db="EMBL/GenBank/DDBJ databases">
        <title>Comparative genomics in systemic dimorphic fungi from Ajellomycetaceae.</title>
        <authorList>
            <person name="Munoz J.F."/>
            <person name="Mcewen J.G."/>
            <person name="Clay O.K."/>
            <person name="Cuomo C.A."/>
        </authorList>
    </citation>
    <scope>NUCLEOTIDE SEQUENCE [LARGE SCALE GENOMIC DNA]</scope>
    <source>
        <strain evidence="2 3">UAMH7299</strain>
    </source>
</reference>
<feature type="signal peptide" evidence="1">
    <location>
        <begin position="1"/>
        <end position="17"/>
    </location>
</feature>
<dbReference type="Proteomes" id="UP000224634">
    <property type="component" value="Unassembled WGS sequence"/>
</dbReference>
<keyword evidence="3" id="KW-1185">Reference proteome</keyword>
<organism evidence="2 3">
    <name type="scientific">Polytolypa hystricis (strain UAMH7299)</name>
    <dbReference type="NCBI Taxonomy" id="1447883"/>
    <lineage>
        <taxon>Eukaryota</taxon>
        <taxon>Fungi</taxon>
        <taxon>Dikarya</taxon>
        <taxon>Ascomycota</taxon>
        <taxon>Pezizomycotina</taxon>
        <taxon>Eurotiomycetes</taxon>
        <taxon>Eurotiomycetidae</taxon>
        <taxon>Onygenales</taxon>
        <taxon>Onygenales incertae sedis</taxon>
        <taxon>Polytolypa</taxon>
    </lineage>
</organism>
<dbReference type="EMBL" id="PDNA01000043">
    <property type="protein sequence ID" value="PGH20076.1"/>
    <property type="molecule type" value="Genomic_DNA"/>
</dbReference>
<feature type="chain" id="PRO_5013174336" evidence="1">
    <location>
        <begin position="18"/>
        <end position="120"/>
    </location>
</feature>
<protein>
    <submittedName>
        <fullName evidence="2">Uncharacterized protein</fullName>
    </submittedName>
</protein>
<sequence>MYSPLLVLSIVLPSVYAFRIGLYTNGRCTGQRSQFTANLASGCSNERAGTFGGIINEWESEKDNKVLLATYSDRNCCHANLIQMVDWTDGCVALEGTANSWRVVNPDDPDAGKEGEDYTC</sequence>
<accession>A0A2B7YEW9</accession>
<evidence type="ECO:0000313" key="3">
    <source>
        <dbReference type="Proteomes" id="UP000224634"/>
    </source>
</evidence>
<proteinExistence type="predicted"/>
<comment type="caution">
    <text evidence="2">The sequence shown here is derived from an EMBL/GenBank/DDBJ whole genome shotgun (WGS) entry which is preliminary data.</text>
</comment>
<keyword evidence="1" id="KW-0732">Signal</keyword>